<gene>
    <name evidence="1" type="ORF">CONLIGDRAFT_210273</name>
</gene>
<sequence>MRRGAWCFGSSLCSQPLSPAYWRVSKSSDPGRRRVLLVIAQHTGQRDSHLCSRVGVNDTVLSRRDRYGRLATISQGFNG</sequence>
<proteinExistence type="predicted"/>
<dbReference type="InParanoid" id="A0A1J7JL47"/>
<dbReference type="Proteomes" id="UP000182658">
    <property type="component" value="Unassembled WGS sequence"/>
</dbReference>
<evidence type="ECO:0000313" key="1">
    <source>
        <dbReference type="EMBL" id="OIW34105.1"/>
    </source>
</evidence>
<dbReference type="AlphaFoldDB" id="A0A1J7JL47"/>
<name>A0A1J7JL47_9PEZI</name>
<organism evidence="1 2">
    <name type="scientific">Coniochaeta ligniaria NRRL 30616</name>
    <dbReference type="NCBI Taxonomy" id="1408157"/>
    <lineage>
        <taxon>Eukaryota</taxon>
        <taxon>Fungi</taxon>
        <taxon>Dikarya</taxon>
        <taxon>Ascomycota</taxon>
        <taxon>Pezizomycotina</taxon>
        <taxon>Sordariomycetes</taxon>
        <taxon>Sordariomycetidae</taxon>
        <taxon>Coniochaetales</taxon>
        <taxon>Coniochaetaceae</taxon>
        <taxon>Coniochaeta</taxon>
    </lineage>
</organism>
<reference evidence="1 2" key="1">
    <citation type="submission" date="2016-10" db="EMBL/GenBank/DDBJ databases">
        <title>Draft genome sequence of Coniochaeta ligniaria NRRL30616, a lignocellulolytic fungus for bioabatement of inhibitors in plant biomass hydrolysates.</title>
        <authorList>
            <consortium name="DOE Joint Genome Institute"/>
            <person name="Jimenez D.J."/>
            <person name="Hector R.E."/>
            <person name="Riley R."/>
            <person name="Sun H."/>
            <person name="Grigoriev I.V."/>
            <person name="Van Elsas J.D."/>
            <person name="Nichols N.N."/>
        </authorList>
    </citation>
    <scope>NUCLEOTIDE SEQUENCE [LARGE SCALE GENOMIC DNA]</scope>
    <source>
        <strain evidence="1 2">NRRL 30616</strain>
    </source>
</reference>
<evidence type="ECO:0000313" key="2">
    <source>
        <dbReference type="Proteomes" id="UP000182658"/>
    </source>
</evidence>
<accession>A0A1J7JL47</accession>
<keyword evidence="2" id="KW-1185">Reference proteome</keyword>
<dbReference type="EMBL" id="KV875094">
    <property type="protein sequence ID" value="OIW34105.1"/>
    <property type="molecule type" value="Genomic_DNA"/>
</dbReference>
<protein>
    <submittedName>
        <fullName evidence="1">Uncharacterized protein</fullName>
    </submittedName>
</protein>